<accession>A0A940NJG9</accession>
<comment type="caution">
    <text evidence="2">The sequence shown here is derived from an EMBL/GenBank/DDBJ whole genome shotgun (WGS) entry which is preliminary data.</text>
</comment>
<sequence length="121" mass="14592">MEGRQILKVICIMLAMILMEAILRKIFKIKYKNFWGKYESYNKNFERMKEFAFYIFFLVVLCDFYFHSLADAYLLPYIFAALVWLLRGIDYWIYSRPGKGYVLSWLCSGTVCFILIFKYFG</sequence>
<keyword evidence="1" id="KW-0812">Transmembrane</keyword>
<dbReference type="Proteomes" id="UP000682134">
    <property type="component" value="Unassembled WGS sequence"/>
</dbReference>
<dbReference type="EMBL" id="JAGIYQ010000005">
    <property type="protein sequence ID" value="MBP0725277.1"/>
    <property type="molecule type" value="Genomic_DNA"/>
</dbReference>
<organism evidence="2 3">
    <name type="scientific">Gottfriedia endophytica</name>
    <dbReference type="NCBI Taxonomy" id="2820819"/>
    <lineage>
        <taxon>Bacteria</taxon>
        <taxon>Bacillati</taxon>
        <taxon>Bacillota</taxon>
        <taxon>Bacilli</taxon>
        <taxon>Bacillales</taxon>
        <taxon>Bacillaceae</taxon>
        <taxon>Gottfriedia</taxon>
    </lineage>
</organism>
<keyword evidence="3" id="KW-1185">Reference proteome</keyword>
<proteinExistence type="predicted"/>
<feature type="transmembrane region" description="Helical" evidence="1">
    <location>
        <begin position="101"/>
        <end position="120"/>
    </location>
</feature>
<protein>
    <submittedName>
        <fullName evidence="2">DUF4181 domain-containing protein</fullName>
    </submittedName>
</protein>
<dbReference type="RefSeq" id="WP_209404677.1">
    <property type="nucleotide sequence ID" value="NZ_JAGIYQ010000005.1"/>
</dbReference>
<gene>
    <name evidence="2" type="ORF">J5Y03_08750</name>
</gene>
<evidence type="ECO:0000313" key="2">
    <source>
        <dbReference type="EMBL" id="MBP0725277.1"/>
    </source>
</evidence>
<keyword evidence="1" id="KW-0472">Membrane</keyword>
<dbReference type="AlphaFoldDB" id="A0A940NJG9"/>
<dbReference type="InterPro" id="IPR025441">
    <property type="entry name" value="DUF4181"/>
</dbReference>
<dbReference type="Pfam" id="PF13789">
    <property type="entry name" value="DUF4181"/>
    <property type="match status" value="1"/>
</dbReference>
<feature type="transmembrane region" description="Helical" evidence="1">
    <location>
        <begin position="74"/>
        <end position="94"/>
    </location>
</feature>
<keyword evidence="1" id="KW-1133">Transmembrane helix</keyword>
<feature type="transmembrane region" description="Helical" evidence="1">
    <location>
        <begin position="51"/>
        <end position="68"/>
    </location>
</feature>
<reference evidence="2" key="1">
    <citation type="submission" date="2021-04" db="EMBL/GenBank/DDBJ databases">
        <title>Genome seq and assembly of Bacillus sp.</title>
        <authorList>
            <person name="Chhetri G."/>
        </authorList>
    </citation>
    <scope>NUCLEOTIDE SEQUENCE</scope>
    <source>
        <strain evidence="2">RG28</strain>
    </source>
</reference>
<evidence type="ECO:0000313" key="3">
    <source>
        <dbReference type="Proteomes" id="UP000682134"/>
    </source>
</evidence>
<feature type="transmembrane region" description="Helical" evidence="1">
    <location>
        <begin position="6"/>
        <end position="23"/>
    </location>
</feature>
<name>A0A940NJG9_9BACI</name>
<evidence type="ECO:0000256" key="1">
    <source>
        <dbReference type="SAM" id="Phobius"/>
    </source>
</evidence>